<dbReference type="Proteomes" id="UP000054843">
    <property type="component" value="Unassembled WGS sequence"/>
</dbReference>
<organism evidence="1 2">
    <name type="scientific">Trichinella papuae</name>
    <dbReference type="NCBI Taxonomy" id="268474"/>
    <lineage>
        <taxon>Eukaryota</taxon>
        <taxon>Metazoa</taxon>
        <taxon>Ecdysozoa</taxon>
        <taxon>Nematoda</taxon>
        <taxon>Enoplea</taxon>
        <taxon>Dorylaimia</taxon>
        <taxon>Trichinellida</taxon>
        <taxon>Trichinellidae</taxon>
        <taxon>Trichinella</taxon>
    </lineage>
</organism>
<dbReference type="EMBL" id="JYDO01000970">
    <property type="protein sequence ID" value="KRZ64567.1"/>
    <property type="molecule type" value="Genomic_DNA"/>
</dbReference>
<sequence length="34" mass="3978">MASEVRIVHVNAYGSCHQFRFTTFSSKISKFREL</sequence>
<proteinExistence type="predicted"/>
<evidence type="ECO:0000313" key="1">
    <source>
        <dbReference type="EMBL" id="KRZ64567.1"/>
    </source>
</evidence>
<reference evidence="1 2" key="1">
    <citation type="submission" date="2015-01" db="EMBL/GenBank/DDBJ databases">
        <title>Evolution of Trichinella species and genotypes.</title>
        <authorList>
            <person name="Korhonen P.K."/>
            <person name="Edoardo P."/>
            <person name="Giuseppe L.R."/>
            <person name="Gasser R.B."/>
        </authorList>
    </citation>
    <scope>NUCLEOTIDE SEQUENCE [LARGE SCALE GENOMIC DNA]</scope>
    <source>
        <strain evidence="1">ISS1980</strain>
    </source>
</reference>
<accession>A0A0V1LYR0</accession>
<comment type="caution">
    <text evidence="1">The sequence shown here is derived from an EMBL/GenBank/DDBJ whole genome shotgun (WGS) entry which is preliminary data.</text>
</comment>
<dbReference type="AlphaFoldDB" id="A0A0V1LYR0"/>
<protein>
    <submittedName>
        <fullName evidence="1">Uncharacterized protein</fullName>
    </submittedName>
</protein>
<evidence type="ECO:0000313" key="2">
    <source>
        <dbReference type="Proteomes" id="UP000054843"/>
    </source>
</evidence>
<keyword evidence="2" id="KW-1185">Reference proteome</keyword>
<gene>
    <name evidence="1" type="ORF">T10_3226</name>
</gene>
<name>A0A0V1LYR0_9BILA</name>